<organism evidence="2 3">
    <name type="scientific">Kalanchoe fedtschenkoi</name>
    <name type="common">Lavender scallops</name>
    <name type="synonym">South American air plant</name>
    <dbReference type="NCBI Taxonomy" id="63787"/>
    <lineage>
        <taxon>Eukaryota</taxon>
        <taxon>Viridiplantae</taxon>
        <taxon>Streptophyta</taxon>
        <taxon>Embryophyta</taxon>
        <taxon>Tracheophyta</taxon>
        <taxon>Spermatophyta</taxon>
        <taxon>Magnoliopsida</taxon>
        <taxon>eudicotyledons</taxon>
        <taxon>Gunneridae</taxon>
        <taxon>Pentapetalae</taxon>
        <taxon>Saxifragales</taxon>
        <taxon>Crassulaceae</taxon>
        <taxon>Kalanchoe</taxon>
    </lineage>
</organism>
<proteinExistence type="predicted"/>
<keyword evidence="1" id="KW-0472">Membrane</keyword>
<evidence type="ECO:0000313" key="2">
    <source>
        <dbReference type="EnsemblPlants" id="Kaladp0042s0279.1.v1.1"/>
    </source>
</evidence>
<keyword evidence="1" id="KW-1133">Transmembrane helix</keyword>
<feature type="transmembrane region" description="Helical" evidence="1">
    <location>
        <begin position="45"/>
        <end position="70"/>
    </location>
</feature>
<dbReference type="EnsemblPlants" id="Kaladp0042s0279.1.v1.1">
    <property type="protein sequence ID" value="Kaladp0042s0279.1.v1.1"/>
    <property type="gene ID" value="Kaladp0042s0279.v1.1"/>
</dbReference>
<sequence length="124" mass="14445">MCDPSVGCNRCRFLPQLLSLTHLRVTKEDWIIDDGSWKNAVVMSLLLYFGCWTCLLIGLETMKGWILIFIISYDSSKHEKSVYLRACYVFAAGNNVLYLLIFYWIYTPAWIINFCECDNSCEVF</sequence>
<protein>
    <submittedName>
        <fullName evidence="2">Uncharacterized protein</fullName>
    </submittedName>
</protein>
<evidence type="ECO:0000313" key="3">
    <source>
        <dbReference type="Proteomes" id="UP000594263"/>
    </source>
</evidence>
<dbReference type="Gramene" id="Kaladp0042s0279.1.v1.1">
    <property type="protein sequence ID" value="Kaladp0042s0279.1.v1.1"/>
    <property type="gene ID" value="Kaladp0042s0279.v1.1"/>
</dbReference>
<evidence type="ECO:0000256" key="1">
    <source>
        <dbReference type="SAM" id="Phobius"/>
    </source>
</evidence>
<feature type="transmembrane region" description="Helical" evidence="1">
    <location>
        <begin position="82"/>
        <end position="106"/>
    </location>
</feature>
<name>A0A7N0ZVT8_KALFE</name>
<accession>A0A7N0ZVT8</accession>
<keyword evidence="1" id="KW-0812">Transmembrane</keyword>
<dbReference type="Proteomes" id="UP000594263">
    <property type="component" value="Unplaced"/>
</dbReference>
<reference evidence="2" key="1">
    <citation type="submission" date="2021-01" db="UniProtKB">
        <authorList>
            <consortium name="EnsemblPlants"/>
        </authorList>
    </citation>
    <scope>IDENTIFICATION</scope>
</reference>
<keyword evidence="3" id="KW-1185">Reference proteome</keyword>
<dbReference type="AlphaFoldDB" id="A0A7N0ZVT8"/>